<feature type="region of interest" description="Disordered" evidence="1">
    <location>
        <begin position="1"/>
        <end position="46"/>
    </location>
</feature>
<dbReference type="EMBL" id="KZ679150">
    <property type="protein sequence ID" value="PTB71294.1"/>
    <property type="molecule type" value="Genomic_DNA"/>
</dbReference>
<dbReference type="Proteomes" id="UP000240760">
    <property type="component" value="Unassembled WGS sequence"/>
</dbReference>
<dbReference type="AlphaFoldDB" id="A0A2T4BPR7"/>
<evidence type="ECO:0000256" key="1">
    <source>
        <dbReference type="SAM" id="MobiDB-lite"/>
    </source>
</evidence>
<protein>
    <submittedName>
        <fullName evidence="2">Uncharacterized protein</fullName>
    </submittedName>
</protein>
<reference evidence="2 3" key="1">
    <citation type="submission" date="2016-07" db="EMBL/GenBank/DDBJ databases">
        <title>Multiple horizontal gene transfer events from other fungi enriched the ability of initially mycotrophic Trichoderma (Ascomycota) to feed on dead plant biomass.</title>
        <authorList>
            <consortium name="DOE Joint Genome Institute"/>
            <person name="Aerts A."/>
            <person name="Atanasova L."/>
            <person name="Chenthamara K."/>
            <person name="Zhang J."/>
            <person name="Grujic M."/>
            <person name="Henrissat B."/>
            <person name="Kuo A."/>
            <person name="Salamov A."/>
            <person name="Lipzen A."/>
            <person name="Labutti K."/>
            <person name="Barry K."/>
            <person name="Miao Y."/>
            <person name="Rahimi M.J."/>
            <person name="Shen Q."/>
            <person name="Grigoriev I.V."/>
            <person name="Kubicek C.P."/>
            <person name="Druzhinina I.S."/>
        </authorList>
    </citation>
    <scope>NUCLEOTIDE SEQUENCE [LARGE SCALE GENOMIC DNA]</scope>
    <source>
        <strain evidence="2 3">ATCC 18648</strain>
    </source>
</reference>
<feature type="compositionally biased region" description="Pro residues" evidence="1">
    <location>
        <begin position="1"/>
        <end position="10"/>
    </location>
</feature>
<gene>
    <name evidence="2" type="ORF">M440DRAFT_1406672</name>
</gene>
<evidence type="ECO:0000313" key="2">
    <source>
        <dbReference type="EMBL" id="PTB71294.1"/>
    </source>
</evidence>
<sequence>MSGDSAPPPIDSLSIEHQQAKTERVSGRSNSFSQQSRASDDSQTAAEYVAIRVYEAHRLL</sequence>
<dbReference type="STRING" id="983965.A0A2T4BPR7"/>
<feature type="compositionally biased region" description="Polar residues" evidence="1">
    <location>
        <begin position="27"/>
        <end position="45"/>
    </location>
</feature>
<proteinExistence type="predicted"/>
<organism evidence="2 3">
    <name type="scientific">Trichoderma longibrachiatum ATCC 18648</name>
    <dbReference type="NCBI Taxonomy" id="983965"/>
    <lineage>
        <taxon>Eukaryota</taxon>
        <taxon>Fungi</taxon>
        <taxon>Dikarya</taxon>
        <taxon>Ascomycota</taxon>
        <taxon>Pezizomycotina</taxon>
        <taxon>Sordariomycetes</taxon>
        <taxon>Hypocreomycetidae</taxon>
        <taxon>Hypocreales</taxon>
        <taxon>Hypocreaceae</taxon>
        <taxon>Trichoderma</taxon>
    </lineage>
</organism>
<accession>A0A2T4BPR7</accession>
<name>A0A2T4BPR7_TRILO</name>
<evidence type="ECO:0000313" key="3">
    <source>
        <dbReference type="Proteomes" id="UP000240760"/>
    </source>
</evidence>
<feature type="non-terminal residue" evidence="2">
    <location>
        <position position="60"/>
    </location>
</feature>
<keyword evidence="3" id="KW-1185">Reference proteome</keyword>